<dbReference type="Pfam" id="PF06581">
    <property type="entry name" value="p31comet"/>
    <property type="match status" value="1"/>
</dbReference>
<dbReference type="GO" id="GO:0005634">
    <property type="term" value="C:nucleus"/>
    <property type="evidence" value="ECO:0007669"/>
    <property type="project" value="InterPro"/>
</dbReference>
<evidence type="ECO:0000313" key="2">
    <source>
        <dbReference type="Proteomes" id="UP001163046"/>
    </source>
</evidence>
<comment type="caution">
    <text evidence="1">The sequence shown here is derived from an EMBL/GenBank/DDBJ whole genome shotgun (WGS) entry which is preliminary data.</text>
</comment>
<dbReference type="GO" id="GO:0007096">
    <property type="term" value="P:regulation of exit from mitosis"/>
    <property type="evidence" value="ECO:0007669"/>
    <property type="project" value="InterPro"/>
</dbReference>
<dbReference type="EMBL" id="MU827311">
    <property type="protein sequence ID" value="KAJ7360161.1"/>
    <property type="molecule type" value="Genomic_DNA"/>
</dbReference>
<proteinExistence type="predicted"/>
<reference evidence="1" key="1">
    <citation type="submission" date="2023-01" db="EMBL/GenBank/DDBJ databases">
        <title>Genome assembly of the deep-sea coral Lophelia pertusa.</title>
        <authorList>
            <person name="Herrera S."/>
            <person name="Cordes E."/>
        </authorList>
    </citation>
    <scope>NUCLEOTIDE SEQUENCE</scope>
    <source>
        <strain evidence="1">USNM1676648</strain>
        <tissue evidence="1">Polyp</tissue>
    </source>
</reference>
<dbReference type="Gene3D" id="3.30.900.20">
    <property type="match status" value="1"/>
</dbReference>
<sequence length="249" mass="28130">MANEVEIEVNLNESGVSQSMNSRLLRGCIEYLLYQRQQLPIPYHELVRIVEDQEKLCDGLEAGLIERPLASRRSLNTEYKKAKKVYEDVECLFDHINKLFLSTIVKSAMVLLGSTPVSPKERYFVKFPVAKEVNTADSSARVCNSACRKLIRSLISNQELGSFKDISPTSMLVFIQANRSSDVEWFRPKPTFKPPHRGQSCKITVSTTSCSEQLAVSDPPDHSMDEWLWFQAPVIIRGTKTGQESVSSL</sequence>
<accession>A0A9X0CKF5</accession>
<dbReference type="InterPro" id="IPR053729">
    <property type="entry name" value="MAD2L1BP_domain_sf"/>
</dbReference>
<protein>
    <submittedName>
        <fullName evidence="1">MAD2L1 binding protein</fullName>
    </submittedName>
</protein>
<dbReference type="OrthoDB" id="6334764at2759"/>
<dbReference type="AlphaFoldDB" id="A0A9X0CKF5"/>
<evidence type="ECO:0000313" key="1">
    <source>
        <dbReference type="EMBL" id="KAJ7360161.1"/>
    </source>
</evidence>
<name>A0A9X0CKF5_9CNID</name>
<dbReference type="InterPro" id="IPR009511">
    <property type="entry name" value="MAD1/Cdc20-bound-Mad2-bd"/>
</dbReference>
<dbReference type="PANTHER" id="PTHR15681:SF1">
    <property type="entry name" value="MAD2L1-BINDING PROTEIN"/>
    <property type="match status" value="1"/>
</dbReference>
<gene>
    <name evidence="1" type="primary">MAD2L1BP</name>
    <name evidence="1" type="ORF">OS493_018151</name>
</gene>
<dbReference type="Proteomes" id="UP001163046">
    <property type="component" value="Unassembled WGS sequence"/>
</dbReference>
<organism evidence="1 2">
    <name type="scientific">Desmophyllum pertusum</name>
    <dbReference type="NCBI Taxonomy" id="174260"/>
    <lineage>
        <taxon>Eukaryota</taxon>
        <taxon>Metazoa</taxon>
        <taxon>Cnidaria</taxon>
        <taxon>Anthozoa</taxon>
        <taxon>Hexacorallia</taxon>
        <taxon>Scleractinia</taxon>
        <taxon>Caryophylliina</taxon>
        <taxon>Caryophylliidae</taxon>
        <taxon>Desmophyllum</taxon>
    </lineage>
</organism>
<keyword evidence="2" id="KW-1185">Reference proteome</keyword>
<dbReference type="PANTHER" id="PTHR15681">
    <property type="entry name" value="MAD2L1-BINDING PROTEIN"/>
    <property type="match status" value="1"/>
</dbReference>